<dbReference type="PANTHER" id="PTHR10133">
    <property type="entry name" value="DNA POLYMERASE I"/>
    <property type="match status" value="1"/>
</dbReference>
<evidence type="ECO:0000313" key="6">
    <source>
        <dbReference type="Proteomes" id="UP000516160"/>
    </source>
</evidence>
<dbReference type="AlphaFoldDB" id="A0A7G9W3U0"/>
<sequence length="651" mass="73361">MKVMSVDIETFSDIDLGKCGVYRYTDSPNFDILLFAYSIDCEPVKLIDLASGDSLSTEILDALQNPKVIKTAFNANFERVALMRYLTKKLGKEIYLDPSSWRCSEVQAAMLGLPLHLEGVAKVLNLKEQKMTEGKALIRYFCLPCKPTAANGGRERNLPSDAPEKWELFKQYNIRDVEVELAIRERIKDYPIRETEQALYELDQRINDRGFEVDMDFVMQAISCDRQFTVVATEKAYELTGLENPNSVAQLKTWLSERGVEVESLSKKNVKELVDETEGEVEEALKLRLLMAKTSVKKYEAIERAVCSDGRVHGLLQFYGANRTGRWAGRLVQVQNLPQNHLPDLKLARDLVKEGRFEDIDLLFGNTPGVLSELIRTAFVPKKDHRFIVADFSAIEARVISWLAGEKWRIEVFASHGKIYEASASMMFHVPIEEVKKGSPLRQKGKVSELACGYGGGVGALKSMGALEMGVEEYELQGLIDNWRNANPRIVQFWWDIDRAAITAVKERTKTRTHGILFNCKSGMLFVTLPSGRDLVYVKPKLALNKFGREGLTYEGIGTTRKWERIETYGPKIVENIVQATARDILAHALLRLDEAGFKIVAHVHDEVICEVPNGKSSVEKVCEIMGIAPAWAKGLPLAADGYECDFYQKD</sequence>
<dbReference type="GO" id="GO:0003677">
    <property type="term" value="F:DNA binding"/>
    <property type="evidence" value="ECO:0007669"/>
    <property type="project" value="InterPro"/>
</dbReference>
<reference evidence="5 6" key="1">
    <citation type="submission" date="2020-07" db="EMBL/GenBank/DDBJ databases">
        <title>Alkalicella. sp. LB2 genome.</title>
        <authorList>
            <person name="Postec A."/>
            <person name="Quemeneur M."/>
        </authorList>
    </citation>
    <scope>NUCLEOTIDE SEQUENCE [LARGE SCALE GENOMIC DNA]</scope>
    <source>
        <strain evidence="5 6">LB2</strain>
    </source>
</reference>
<protein>
    <recommendedName>
        <fullName evidence="1">DNA-directed DNA polymerase</fullName>
        <ecNumber evidence="1">2.7.7.7</ecNumber>
    </recommendedName>
</protein>
<dbReference type="InterPro" id="IPR043502">
    <property type="entry name" value="DNA/RNA_pol_sf"/>
</dbReference>
<dbReference type="Pfam" id="PF00476">
    <property type="entry name" value="DNA_pol_A"/>
    <property type="match status" value="1"/>
</dbReference>
<dbReference type="EMBL" id="CP058559">
    <property type="protein sequence ID" value="QNO13352.1"/>
    <property type="molecule type" value="Genomic_DNA"/>
</dbReference>
<dbReference type="InterPro" id="IPR001098">
    <property type="entry name" value="DNA-dir_DNA_pol_A_palm_dom"/>
</dbReference>
<comment type="catalytic activity">
    <reaction evidence="3">
        <text>DNA(n) + a 2'-deoxyribonucleoside 5'-triphosphate = DNA(n+1) + diphosphate</text>
        <dbReference type="Rhea" id="RHEA:22508"/>
        <dbReference type="Rhea" id="RHEA-COMP:17339"/>
        <dbReference type="Rhea" id="RHEA-COMP:17340"/>
        <dbReference type="ChEBI" id="CHEBI:33019"/>
        <dbReference type="ChEBI" id="CHEBI:61560"/>
        <dbReference type="ChEBI" id="CHEBI:173112"/>
        <dbReference type="EC" id="2.7.7.7"/>
    </reaction>
</comment>
<keyword evidence="6" id="KW-1185">Reference proteome</keyword>
<dbReference type="Gene3D" id="1.10.150.20">
    <property type="entry name" value="5' to 3' exonuclease, C-terminal subdomain"/>
    <property type="match status" value="1"/>
</dbReference>
<dbReference type="Gene3D" id="3.30.70.370">
    <property type="match status" value="2"/>
</dbReference>
<dbReference type="SUPFAM" id="SSF56672">
    <property type="entry name" value="DNA/RNA polymerases"/>
    <property type="match status" value="1"/>
</dbReference>
<accession>A0A7G9W3U0</accession>
<keyword evidence="2" id="KW-0235">DNA replication</keyword>
<dbReference type="SMART" id="SM00482">
    <property type="entry name" value="POLAc"/>
    <property type="match status" value="1"/>
</dbReference>
<proteinExistence type="predicted"/>
<name>A0A7G9W3U0_ALKCA</name>
<evidence type="ECO:0000259" key="4">
    <source>
        <dbReference type="SMART" id="SM00482"/>
    </source>
</evidence>
<dbReference type="GO" id="GO:0006302">
    <property type="term" value="P:double-strand break repair"/>
    <property type="evidence" value="ECO:0007669"/>
    <property type="project" value="TreeGrafter"/>
</dbReference>
<evidence type="ECO:0000313" key="5">
    <source>
        <dbReference type="EMBL" id="QNO13352.1"/>
    </source>
</evidence>
<gene>
    <name evidence="5" type="ORF">HYG86_00460</name>
</gene>
<dbReference type="Proteomes" id="UP000516160">
    <property type="component" value="Chromosome"/>
</dbReference>
<organism evidence="5 6">
    <name type="scientific">Alkalicella caledoniensis</name>
    <dbReference type="NCBI Taxonomy" id="2731377"/>
    <lineage>
        <taxon>Bacteria</taxon>
        <taxon>Bacillati</taxon>
        <taxon>Bacillota</taxon>
        <taxon>Clostridia</taxon>
        <taxon>Eubacteriales</taxon>
        <taxon>Proteinivoracaceae</taxon>
        <taxon>Alkalicella</taxon>
    </lineage>
</organism>
<dbReference type="InterPro" id="IPR002298">
    <property type="entry name" value="DNA_polymerase_A"/>
</dbReference>
<dbReference type="KEGG" id="acae:HYG86_00460"/>
<evidence type="ECO:0000256" key="3">
    <source>
        <dbReference type="ARBA" id="ARBA00049244"/>
    </source>
</evidence>
<dbReference type="GO" id="GO:0006261">
    <property type="term" value="P:DNA-templated DNA replication"/>
    <property type="evidence" value="ECO:0007669"/>
    <property type="project" value="InterPro"/>
</dbReference>
<evidence type="ECO:0000256" key="1">
    <source>
        <dbReference type="ARBA" id="ARBA00012417"/>
    </source>
</evidence>
<dbReference type="GO" id="GO:0003887">
    <property type="term" value="F:DNA-directed DNA polymerase activity"/>
    <property type="evidence" value="ECO:0007669"/>
    <property type="project" value="UniProtKB-EC"/>
</dbReference>
<dbReference type="RefSeq" id="WP_213167026.1">
    <property type="nucleotide sequence ID" value="NZ_CP058559.1"/>
</dbReference>
<dbReference type="PANTHER" id="PTHR10133:SF27">
    <property type="entry name" value="DNA POLYMERASE NU"/>
    <property type="match status" value="1"/>
</dbReference>
<dbReference type="EC" id="2.7.7.7" evidence="1"/>
<feature type="domain" description="DNA-directed DNA polymerase family A palm" evidence="4">
    <location>
        <begin position="372"/>
        <end position="616"/>
    </location>
</feature>
<evidence type="ECO:0000256" key="2">
    <source>
        <dbReference type="ARBA" id="ARBA00022705"/>
    </source>
</evidence>
<dbReference type="CDD" id="cd08642">
    <property type="entry name" value="DNA_pol_A_pol_I_A"/>
    <property type="match status" value="1"/>
</dbReference>